<dbReference type="AlphaFoldDB" id="A0A9R0DR70"/>
<keyword evidence="8 12" id="KW-0406">Ion transport</keyword>
<evidence type="ECO:0000256" key="10">
    <source>
        <dbReference type="ARBA" id="ARBA00023201"/>
    </source>
</evidence>
<keyword evidence="11 12" id="KW-0407">Ion channel</keyword>
<dbReference type="GO" id="GO:0015280">
    <property type="term" value="F:ligand-gated sodium channel activity"/>
    <property type="evidence" value="ECO:0007669"/>
    <property type="project" value="TreeGrafter"/>
</dbReference>
<dbReference type="PANTHER" id="PTHR11690">
    <property type="entry name" value="AMILORIDE-SENSITIVE SODIUM CHANNEL-RELATED"/>
    <property type="match status" value="1"/>
</dbReference>
<evidence type="ECO:0000313" key="14">
    <source>
        <dbReference type="Proteomes" id="UP000829999"/>
    </source>
</evidence>
<evidence type="ECO:0000256" key="2">
    <source>
        <dbReference type="ARBA" id="ARBA00007193"/>
    </source>
</evidence>
<keyword evidence="4 12" id="KW-0894">Sodium channel</keyword>
<dbReference type="PANTHER" id="PTHR11690:SF253">
    <property type="entry name" value="PICKPOCKET 18-RELATED"/>
    <property type="match status" value="1"/>
</dbReference>
<evidence type="ECO:0000313" key="15">
    <source>
        <dbReference type="RefSeq" id="XP_050551605.1"/>
    </source>
</evidence>
<accession>A0A9R0DR70</accession>
<dbReference type="InterPro" id="IPR001873">
    <property type="entry name" value="ENaC"/>
</dbReference>
<evidence type="ECO:0000256" key="13">
    <source>
        <dbReference type="SAM" id="Phobius"/>
    </source>
</evidence>
<evidence type="ECO:0000256" key="7">
    <source>
        <dbReference type="ARBA" id="ARBA00023053"/>
    </source>
</evidence>
<gene>
    <name evidence="15" type="primary">LOC118275789</name>
</gene>
<evidence type="ECO:0000256" key="6">
    <source>
        <dbReference type="ARBA" id="ARBA00022989"/>
    </source>
</evidence>
<dbReference type="Pfam" id="PF00858">
    <property type="entry name" value="ASC"/>
    <property type="match status" value="1"/>
</dbReference>
<evidence type="ECO:0000256" key="9">
    <source>
        <dbReference type="ARBA" id="ARBA00023136"/>
    </source>
</evidence>
<comment type="subcellular location">
    <subcellularLocation>
        <location evidence="1">Membrane</location>
        <topology evidence="1">Multi-pass membrane protein</topology>
    </subcellularLocation>
</comment>
<dbReference type="GeneID" id="118275789"/>
<comment type="similarity">
    <text evidence="2 12">Belongs to the amiloride-sensitive sodium channel (TC 1.A.6) family.</text>
</comment>
<keyword evidence="5 12" id="KW-0812">Transmembrane</keyword>
<evidence type="ECO:0000256" key="5">
    <source>
        <dbReference type="ARBA" id="ARBA00022692"/>
    </source>
</evidence>
<keyword evidence="9 13" id="KW-0472">Membrane</keyword>
<keyword evidence="7" id="KW-0915">Sodium</keyword>
<name>A0A9R0DR70_SPOFR</name>
<proteinExistence type="inferred from homology"/>
<keyword evidence="3 12" id="KW-0813">Transport</keyword>
<protein>
    <submittedName>
        <fullName evidence="15">Sodium channel protein Nach-like</fullName>
    </submittedName>
</protein>
<dbReference type="Gene3D" id="2.60.470.10">
    <property type="entry name" value="Acid-sensing ion channels like domains"/>
    <property type="match status" value="1"/>
</dbReference>
<dbReference type="RefSeq" id="XP_050551605.1">
    <property type="nucleotide sequence ID" value="XM_050695648.1"/>
</dbReference>
<dbReference type="Proteomes" id="UP000829999">
    <property type="component" value="Chromosome 8"/>
</dbReference>
<keyword evidence="14" id="KW-1185">Reference proteome</keyword>
<dbReference type="OrthoDB" id="6436100at2759"/>
<evidence type="ECO:0000256" key="11">
    <source>
        <dbReference type="ARBA" id="ARBA00023303"/>
    </source>
</evidence>
<feature type="transmembrane region" description="Helical" evidence="13">
    <location>
        <begin position="491"/>
        <end position="514"/>
    </location>
</feature>
<evidence type="ECO:0000256" key="12">
    <source>
        <dbReference type="RuleBase" id="RU000679"/>
    </source>
</evidence>
<organism evidence="14 15">
    <name type="scientific">Spodoptera frugiperda</name>
    <name type="common">Fall armyworm</name>
    <dbReference type="NCBI Taxonomy" id="7108"/>
    <lineage>
        <taxon>Eukaryota</taxon>
        <taxon>Metazoa</taxon>
        <taxon>Ecdysozoa</taxon>
        <taxon>Arthropoda</taxon>
        <taxon>Hexapoda</taxon>
        <taxon>Insecta</taxon>
        <taxon>Pterygota</taxon>
        <taxon>Neoptera</taxon>
        <taxon>Endopterygota</taxon>
        <taxon>Lepidoptera</taxon>
        <taxon>Glossata</taxon>
        <taxon>Ditrysia</taxon>
        <taxon>Noctuoidea</taxon>
        <taxon>Noctuidae</taxon>
        <taxon>Amphipyrinae</taxon>
        <taxon>Spodoptera</taxon>
    </lineage>
</organism>
<keyword evidence="10 12" id="KW-0739">Sodium transport</keyword>
<evidence type="ECO:0000256" key="4">
    <source>
        <dbReference type="ARBA" id="ARBA00022461"/>
    </source>
</evidence>
<keyword evidence="6 13" id="KW-1133">Transmembrane helix</keyword>
<feature type="transmembrane region" description="Helical" evidence="13">
    <location>
        <begin position="57"/>
        <end position="79"/>
    </location>
</feature>
<dbReference type="GO" id="GO:0005886">
    <property type="term" value="C:plasma membrane"/>
    <property type="evidence" value="ECO:0007669"/>
    <property type="project" value="TreeGrafter"/>
</dbReference>
<evidence type="ECO:0000256" key="8">
    <source>
        <dbReference type="ARBA" id="ARBA00023065"/>
    </source>
</evidence>
<sequence>MGPEFWWIKYRKKNLQPRYRLTTEMLIRKSLRETFKEYISCSSLPGVRQLVSPEEPILARLCMFVMLCLLFSTVQYYLYLTWTSTLSNPLVVSGESFTYPIKDIDFPAVALCNINRISKKALKKMALEMYPKLNKLHNLTVSKLEHFLRHMGQLINFEKRPSNFSESKLIEEYSKVFGSETVNIMNTLAPSCDEMLLRCIWGGKLVNCSSIFTVRRTVLGHCCAFNYVLDYGAADNPKGTIGEVKRQIVPGLMNGLRVIIDTMLDDYAYPLHQFRQGFDILVFNSYHFADMTGGRVLQRTVQPSQAEYYLLSSIKQVASSEVRKYPIKTRQCLFQKDLPKMYKNIYSYSSCITKCRIETVQTLCKCTPYFLPSTSRLPICTLKELNCLHKYKDKLQYLYPRDAEGNEALKEELTVSMYCPNCWPDCELTDHSIRSYKIDSFRTGRPGFRNSFLSGLDLRNKSVISVFQATGEGVLHRLDVVSYWYEILSNIGSFAGVCMGIGIFTFVEIIYFMFIRFFQIMYSNYVTYNK</sequence>
<dbReference type="PRINTS" id="PR01078">
    <property type="entry name" value="AMINACHANNEL"/>
</dbReference>
<evidence type="ECO:0000256" key="3">
    <source>
        <dbReference type="ARBA" id="ARBA00022448"/>
    </source>
</evidence>
<evidence type="ECO:0000256" key="1">
    <source>
        <dbReference type="ARBA" id="ARBA00004141"/>
    </source>
</evidence>
<reference evidence="15" key="1">
    <citation type="submission" date="2025-08" db="UniProtKB">
        <authorList>
            <consortium name="RefSeq"/>
        </authorList>
    </citation>
    <scope>IDENTIFICATION</scope>
    <source>
        <tissue evidence="15">Whole larval tissue</tissue>
    </source>
</reference>